<dbReference type="PRINTS" id="PR00786">
    <property type="entry name" value="NEPRILYSIN"/>
</dbReference>
<organism evidence="10 11">
    <name type="scientific">Rotaria sordida</name>
    <dbReference type="NCBI Taxonomy" id="392033"/>
    <lineage>
        <taxon>Eukaryota</taxon>
        <taxon>Metazoa</taxon>
        <taxon>Spiralia</taxon>
        <taxon>Gnathifera</taxon>
        <taxon>Rotifera</taxon>
        <taxon>Eurotatoria</taxon>
        <taxon>Bdelloidea</taxon>
        <taxon>Philodinida</taxon>
        <taxon>Philodinidae</taxon>
        <taxon>Rotaria</taxon>
    </lineage>
</organism>
<dbReference type="GO" id="GO:0005886">
    <property type="term" value="C:plasma membrane"/>
    <property type="evidence" value="ECO:0007669"/>
    <property type="project" value="TreeGrafter"/>
</dbReference>
<dbReference type="Proteomes" id="UP000663870">
    <property type="component" value="Unassembled WGS sequence"/>
</dbReference>
<evidence type="ECO:0000259" key="9">
    <source>
        <dbReference type="Pfam" id="PF05649"/>
    </source>
</evidence>
<dbReference type="PANTHER" id="PTHR11733:SF133">
    <property type="entry name" value="PHOSPHATE-REGULATING NEUTRAL ENDOPEPTIDASE PHEX"/>
    <property type="match status" value="1"/>
</dbReference>
<dbReference type="InterPro" id="IPR042089">
    <property type="entry name" value="Peptidase_M13_dom_2"/>
</dbReference>
<dbReference type="SUPFAM" id="SSF55486">
    <property type="entry name" value="Metalloproteases ('zincins'), catalytic domain"/>
    <property type="match status" value="1"/>
</dbReference>
<evidence type="ECO:0000313" key="10">
    <source>
        <dbReference type="EMBL" id="CAF0817275.1"/>
    </source>
</evidence>
<keyword evidence="3" id="KW-0479">Metal-binding</keyword>
<dbReference type="GO" id="GO:0004222">
    <property type="term" value="F:metalloendopeptidase activity"/>
    <property type="evidence" value="ECO:0007669"/>
    <property type="project" value="InterPro"/>
</dbReference>
<feature type="transmembrane region" description="Helical" evidence="7">
    <location>
        <begin position="24"/>
        <end position="49"/>
    </location>
</feature>
<dbReference type="InterPro" id="IPR018497">
    <property type="entry name" value="Peptidase_M13_C"/>
</dbReference>
<dbReference type="InterPro" id="IPR008753">
    <property type="entry name" value="Peptidase_M13_N"/>
</dbReference>
<dbReference type="GO" id="GO:0046872">
    <property type="term" value="F:metal ion binding"/>
    <property type="evidence" value="ECO:0007669"/>
    <property type="project" value="UniProtKB-KW"/>
</dbReference>
<dbReference type="Pfam" id="PF01431">
    <property type="entry name" value="Peptidase_M13"/>
    <property type="match status" value="1"/>
</dbReference>
<name>A0A813U3Q9_9BILA</name>
<dbReference type="Pfam" id="PF05649">
    <property type="entry name" value="Peptidase_M13_N"/>
    <property type="match status" value="1"/>
</dbReference>
<evidence type="ECO:0000256" key="5">
    <source>
        <dbReference type="ARBA" id="ARBA00022833"/>
    </source>
</evidence>
<dbReference type="PANTHER" id="PTHR11733">
    <property type="entry name" value="ZINC METALLOPROTEASE FAMILY M13 NEPRILYSIN-RELATED"/>
    <property type="match status" value="1"/>
</dbReference>
<dbReference type="InterPro" id="IPR000718">
    <property type="entry name" value="Peptidase_M13"/>
</dbReference>
<evidence type="ECO:0000256" key="3">
    <source>
        <dbReference type="ARBA" id="ARBA00022723"/>
    </source>
</evidence>
<evidence type="ECO:0000256" key="6">
    <source>
        <dbReference type="ARBA" id="ARBA00023049"/>
    </source>
</evidence>
<keyword evidence="7" id="KW-0812">Transmembrane</keyword>
<feature type="domain" description="Peptidase M13 N-terminal" evidence="9">
    <location>
        <begin position="82"/>
        <end position="473"/>
    </location>
</feature>
<dbReference type="Gene3D" id="1.10.1380.10">
    <property type="entry name" value="Neutral endopeptidase , domain2"/>
    <property type="match status" value="1"/>
</dbReference>
<keyword evidence="7" id="KW-0472">Membrane</keyword>
<keyword evidence="2" id="KW-0645">Protease</keyword>
<dbReference type="GO" id="GO:0016485">
    <property type="term" value="P:protein processing"/>
    <property type="evidence" value="ECO:0007669"/>
    <property type="project" value="TreeGrafter"/>
</dbReference>
<evidence type="ECO:0000256" key="2">
    <source>
        <dbReference type="ARBA" id="ARBA00022670"/>
    </source>
</evidence>
<keyword evidence="7" id="KW-1133">Transmembrane helix</keyword>
<dbReference type="PROSITE" id="PS51885">
    <property type="entry name" value="NEPRILYSIN"/>
    <property type="match status" value="1"/>
</dbReference>
<evidence type="ECO:0000256" key="4">
    <source>
        <dbReference type="ARBA" id="ARBA00022801"/>
    </source>
</evidence>
<dbReference type="AlphaFoldDB" id="A0A813U3Q9"/>
<comment type="caution">
    <text evidence="10">The sequence shown here is derived from an EMBL/GenBank/DDBJ whole genome shotgun (WGS) entry which is preliminary data.</text>
</comment>
<keyword evidence="5" id="KW-0862">Zinc</keyword>
<proteinExistence type="predicted"/>
<keyword evidence="11" id="KW-1185">Reference proteome</keyword>
<reference evidence="10" key="1">
    <citation type="submission" date="2021-02" db="EMBL/GenBank/DDBJ databases">
        <authorList>
            <person name="Nowell W R."/>
        </authorList>
    </citation>
    <scope>NUCLEOTIDE SEQUENCE</scope>
</reference>
<dbReference type="InterPro" id="IPR024079">
    <property type="entry name" value="MetalloPept_cat_dom_sf"/>
</dbReference>
<evidence type="ECO:0000313" key="11">
    <source>
        <dbReference type="Proteomes" id="UP000663870"/>
    </source>
</evidence>
<sequence length="743" mass="85382">MQNSLEIGGTPTIHKDRSPPSWKVFLILFIVLVGFLFISTFALAIWFGMEQNKSNENDICLTRICVEAANNLLKSIDETIDPCENFYQFTCGAWLKNRKIPVEDTSETTFKVVKTQLTNNIIDVLSSSTSTSIDESHAIINARRLYASCIDEEAIEMENVNVLLSFINTQLGGWAMLQGSKWNSSTFNILNQLLKLFEYKHSVIFNVDTVVDDQNSSANVIRIGQSDLILGIRSIYERESPITIAYRQCIHDIVLALTNDTSMINDDINAIFELEQRIAKYHWTIAEQMAHVDESIRTTLGNLSHTLDVNFDFVSFLRHAYGLANVSLMDEDIVFINEIDFIRNVSSIINHYSPRTLQNYLVWRFVVNRIDQMPKRFQMIKQNFLKVFTGSKSQQSRTIECATFVNTNMDFAVAKLYIQKYFDENARNQSMEMIVNIRNTFIDIVQQSSWMDPISKSKAIEKVHAMIEEIGYPDYLGNDNLTRLETDYAEYNFNSSLMSNDLIILRLNMKKNVQMLREPVDPRKWAVAPTIIDATYTPEYNRITFAAGVLQMPAYHKDAPKYLNYGGIGTIIGHEVTHGFDDFGRKFDKDGNRIPWWTDETIKKFNERKQCIIDQYDQYTVTLAGTKLKMNGSQTQGENIADIGGLKEAFFAYQNWVRQMGTEENKLPGLQKYTPEQLFFINFGYMWCSKVTDELTLSYILQDVHSLSQFRVLGPTSNFDEFDRVFGCKPGQGNSRVNKCSVW</sequence>
<evidence type="ECO:0000256" key="7">
    <source>
        <dbReference type="SAM" id="Phobius"/>
    </source>
</evidence>
<accession>A0A813U3Q9</accession>
<gene>
    <name evidence="10" type="ORF">JXQ802_LOCUS5014</name>
</gene>
<dbReference type="EMBL" id="CAJNOL010000073">
    <property type="protein sequence ID" value="CAF0817275.1"/>
    <property type="molecule type" value="Genomic_DNA"/>
</dbReference>
<dbReference type="CDD" id="cd08662">
    <property type="entry name" value="M13"/>
    <property type="match status" value="1"/>
</dbReference>
<keyword evidence="6" id="KW-0482">Metalloprotease</keyword>
<keyword evidence="4" id="KW-0378">Hydrolase</keyword>
<feature type="domain" description="Peptidase M13 C-terminal" evidence="8">
    <location>
        <begin position="534"/>
        <end position="741"/>
    </location>
</feature>
<evidence type="ECO:0000256" key="1">
    <source>
        <dbReference type="ARBA" id="ARBA00001947"/>
    </source>
</evidence>
<comment type="cofactor">
    <cofactor evidence="1">
        <name>Zn(2+)</name>
        <dbReference type="ChEBI" id="CHEBI:29105"/>
    </cofactor>
</comment>
<protein>
    <submittedName>
        <fullName evidence="10">Uncharacterized protein</fullName>
    </submittedName>
</protein>
<evidence type="ECO:0000259" key="8">
    <source>
        <dbReference type="Pfam" id="PF01431"/>
    </source>
</evidence>
<dbReference type="Gene3D" id="3.40.390.10">
    <property type="entry name" value="Collagenase (Catalytic Domain)"/>
    <property type="match status" value="1"/>
</dbReference>